<evidence type="ECO:0000259" key="10">
    <source>
        <dbReference type="Pfam" id="PF12323"/>
    </source>
</evidence>
<evidence type="ECO:0000256" key="6">
    <source>
        <dbReference type="ARBA" id="ARBA00023172"/>
    </source>
</evidence>
<feature type="compositionally biased region" description="Basic and acidic residues" evidence="7">
    <location>
        <begin position="450"/>
        <end position="459"/>
    </location>
</feature>
<evidence type="ECO:0000256" key="2">
    <source>
        <dbReference type="ARBA" id="ARBA00022578"/>
    </source>
</evidence>
<evidence type="ECO:0000259" key="8">
    <source>
        <dbReference type="Pfam" id="PF01385"/>
    </source>
</evidence>
<organism evidence="11 12">
    <name type="scientific">Micromonospora gifhornensis</name>
    <dbReference type="NCBI Taxonomy" id="84594"/>
    <lineage>
        <taxon>Bacteria</taxon>
        <taxon>Bacillati</taxon>
        <taxon>Actinomycetota</taxon>
        <taxon>Actinomycetes</taxon>
        <taxon>Micromonosporales</taxon>
        <taxon>Micromonosporaceae</taxon>
        <taxon>Micromonospora</taxon>
    </lineage>
</organism>
<keyword evidence="5" id="KW-0238">DNA-binding</keyword>
<evidence type="ECO:0000256" key="7">
    <source>
        <dbReference type="SAM" id="MobiDB-lite"/>
    </source>
</evidence>
<keyword evidence="2" id="KW-0815">Transposition</keyword>
<dbReference type="NCBIfam" id="NF038280">
    <property type="entry name" value="IS607_TnpB"/>
    <property type="match status" value="1"/>
</dbReference>
<evidence type="ECO:0000313" key="11">
    <source>
        <dbReference type="EMBL" id="GIJ17781.1"/>
    </source>
</evidence>
<accession>A0ABQ4IIV3</accession>
<dbReference type="Proteomes" id="UP000647860">
    <property type="component" value="Unassembled WGS sequence"/>
</dbReference>
<dbReference type="InterPro" id="IPR021027">
    <property type="entry name" value="Transposase_put_HTH"/>
</dbReference>
<dbReference type="InterPro" id="IPR001959">
    <property type="entry name" value="Transposase"/>
</dbReference>
<evidence type="ECO:0000256" key="1">
    <source>
        <dbReference type="ARBA" id="ARBA00008761"/>
    </source>
</evidence>
<feature type="region of interest" description="Disordered" evidence="7">
    <location>
        <begin position="429"/>
        <end position="459"/>
    </location>
</feature>
<evidence type="ECO:0000256" key="4">
    <source>
        <dbReference type="ARBA" id="ARBA00022833"/>
    </source>
</evidence>
<gene>
    <name evidence="11" type="ORF">Vgi01_44650</name>
</gene>
<feature type="domain" description="Probable transposase IS891/IS1136/IS1341" evidence="8">
    <location>
        <begin position="195"/>
        <end position="318"/>
    </location>
</feature>
<proteinExistence type="inferred from homology"/>
<keyword evidence="6" id="KW-0233">DNA recombination</keyword>
<dbReference type="InterPro" id="IPR010095">
    <property type="entry name" value="Cas12f1-like_TNB"/>
</dbReference>
<dbReference type="InterPro" id="IPR053470">
    <property type="entry name" value="RNA-guided_DNA_endonuclease"/>
</dbReference>
<dbReference type="Pfam" id="PF07282">
    <property type="entry name" value="Cas12f1-like_TNB"/>
    <property type="match status" value="1"/>
</dbReference>
<evidence type="ECO:0000256" key="3">
    <source>
        <dbReference type="ARBA" id="ARBA00022723"/>
    </source>
</evidence>
<name>A0ABQ4IIV3_9ACTN</name>
<dbReference type="NCBIfam" id="TIGR01766">
    <property type="entry name" value="IS200/IS605 family accessory protein TnpB-like domain"/>
    <property type="match status" value="1"/>
</dbReference>
<feature type="domain" description="Transposase putative helix-turn-helix" evidence="10">
    <location>
        <begin position="1"/>
        <end position="40"/>
    </location>
</feature>
<evidence type="ECO:0000259" key="9">
    <source>
        <dbReference type="Pfam" id="PF07282"/>
    </source>
</evidence>
<dbReference type="NCBIfam" id="NF040570">
    <property type="entry name" value="guided_TnpB"/>
    <property type="match status" value="1"/>
</dbReference>
<feature type="compositionally biased region" description="Polar residues" evidence="7">
    <location>
        <begin position="434"/>
        <end position="444"/>
    </location>
</feature>
<comment type="caution">
    <text evidence="11">The sequence shown here is derived from an EMBL/GenBank/DDBJ whole genome shotgun (WGS) entry which is preliminary data.</text>
</comment>
<dbReference type="Pfam" id="PF01385">
    <property type="entry name" value="OrfB_IS605"/>
    <property type="match status" value="1"/>
</dbReference>
<reference evidence="11 12" key="1">
    <citation type="submission" date="2021-01" db="EMBL/GenBank/DDBJ databases">
        <title>Whole genome shotgun sequence of Verrucosispora gifhornensis NBRC 16317.</title>
        <authorList>
            <person name="Komaki H."/>
            <person name="Tamura T."/>
        </authorList>
    </citation>
    <scope>NUCLEOTIDE SEQUENCE [LARGE SCALE GENOMIC DNA]</scope>
    <source>
        <strain evidence="11 12">NBRC 16317</strain>
    </source>
</reference>
<keyword evidence="3" id="KW-0479">Metal-binding</keyword>
<evidence type="ECO:0000256" key="5">
    <source>
        <dbReference type="ARBA" id="ARBA00023125"/>
    </source>
</evidence>
<comment type="similarity">
    <text evidence="1">In the C-terminal section; belongs to the transposase 35 family.</text>
</comment>
<keyword evidence="4" id="KW-0862">Zinc</keyword>
<dbReference type="Pfam" id="PF12323">
    <property type="entry name" value="HTH_OrfB_IS605"/>
    <property type="match status" value="1"/>
</dbReference>
<sequence length="459" mass="50386">MKTIQAYRFALDLTPGQERDVLAHAGAARVAHNWALAKVKAVMDQRSAERSYGVPDEELTPSLSWSLAGLRKAWNAAKPDVAPWWGEVSKEAFNTGLDALARGLKNWAGSRRGTRAGRPVGFPRFKSRRRTTPSVRFTTGAIRVEPDRMHVVLPRLGRLKLHESARKLARRLDNGTARIMSATVRRDGGRWHVSFTVEVDRAERIPARPASVVGVDVGIKHLAVLSTGELVDNPRHLVAAQQRMRALGRALSRKTGPDRRTGRRVSKRWERAAARLGRAHARVANLRRDGLHKLTTRLAREHGTVVVEDLNVTGMLRNRKLARHIADAGFAEIRRQLAYKTGWNGGRLLAADRWYPSSKTCSGCGAVKAKLALSEREYQCEACGLVLDRDRNASLNLAALAAEFDTAGSGPVAARGADQKTRVRGQVAVKRESGTASAGQTGTVLPQGRTTDRVLTKAH</sequence>
<feature type="domain" description="Cas12f1-like TNB" evidence="9">
    <location>
        <begin position="330"/>
        <end position="397"/>
    </location>
</feature>
<protein>
    <submittedName>
        <fullName evidence="11">Transposase</fullName>
    </submittedName>
</protein>
<dbReference type="RefSeq" id="WP_204292243.1">
    <property type="nucleotide sequence ID" value="NZ_BAAAGZ010000010.1"/>
</dbReference>
<dbReference type="EMBL" id="BOPA01000032">
    <property type="protein sequence ID" value="GIJ17781.1"/>
    <property type="molecule type" value="Genomic_DNA"/>
</dbReference>
<evidence type="ECO:0000313" key="12">
    <source>
        <dbReference type="Proteomes" id="UP000647860"/>
    </source>
</evidence>
<keyword evidence="12" id="KW-1185">Reference proteome</keyword>